<reference evidence="2 3" key="1">
    <citation type="submission" date="2020-08" db="EMBL/GenBank/DDBJ databases">
        <authorList>
            <person name="Seo M.-J."/>
        </authorList>
    </citation>
    <scope>NUCLEOTIDE SEQUENCE [LARGE SCALE GENOMIC DNA]</scope>
    <source>
        <strain evidence="2 3">KIGAM211</strain>
    </source>
</reference>
<dbReference type="Pfam" id="PF00561">
    <property type="entry name" value="Abhydrolase_1"/>
    <property type="match status" value="1"/>
</dbReference>
<keyword evidence="2" id="KW-0378">Hydrolase</keyword>
<gene>
    <name evidence="2" type="ORF">H5V45_06515</name>
</gene>
<organism evidence="2 3">
    <name type="scientific">Nocardioides luti</name>
    <dbReference type="NCBI Taxonomy" id="2761101"/>
    <lineage>
        <taxon>Bacteria</taxon>
        <taxon>Bacillati</taxon>
        <taxon>Actinomycetota</taxon>
        <taxon>Actinomycetes</taxon>
        <taxon>Propionibacteriales</taxon>
        <taxon>Nocardioidaceae</taxon>
        <taxon>Nocardioides</taxon>
    </lineage>
</organism>
<dbReference type="RefSeq" id="WP_185252186.1">
    <property type="nucleotide sequence ID" value="NZ_JACKXE010000001.1"/>
</dbReference>
<proteinExistence type="predicted"/>
<dbReference type="Gene3D" id="3.40.50.1820">
    <property type="entry name" value="alpha/beta hydrolase"/>
    <property type="match status" value="1"/>
</dbReference>
<dbReference type="SUPFAM" id="SSF53474">
    <property type="entry name" value="alpha/beta-Hydrolases"/>
    <property type="match status" value="1"/>
</dbReference>
<evidence type="ECO:0000313" key="3">
    <source>
        <dbReference type="Proteomes" id="UP000523955"/>
    </source>
</evidence>
<dbReference type="Proteomes" id="UP000523955">
    <property type="component" value="Unassembled WGS sequence"/>
</dbReference>
<feature type="domain" description="AB hydrolase-1" evidence="1">
    <location>
        <begin position="125"/>
        <end position="169"/>
    </location>
</feature>
<dbReference type="InterPro" id="IPR029058">
    <property type="entry name" value="AB_hydrolase_fold"/>
</dbReference>
<dbReference type="GO" id="GO:0016787">
    <property type="term" value="F:hydrolase activity"/>
    <property type="evidence" value="ECO:0007669"/>
    <property type="project" value="UniProtKB-KW"/>
</dbReference>
<evidence type="ECO:0000313" key="2">
    <source>
        <dbReference type="EMBL" id="MBB6626971.1"/>
    </source>
</evidence>
<protein>
    <submittedName>
        <fullName evidence="2">Alpha/beta hydrolase</fullName>
    </submittedName>
</protein>
<accession>A0A7X0RES1</accession>
<dbReference type="InterPro" id="IPR000073">
    <property type="entry name" value="AB_hydrolase_1"/>
</dbReference>
<keyword evidence="3" id="KW-1185">Reference proteome</keyword>
<comment type="caution">
    <text evidence="2">The sequence shown here is derived from an EMBL/GenBank/DDBJ whole genome shotgun (WGS) entry which is preliminary data.</text>
</comment>
<name>A0A7X0RES1_9ACTN</name>
<dbReference type="AlphaFoldDB" id="A0A7X0RES1"/>
<sequence>MSDSTLASFLRPEGFERPAAAAVLREGSVVTEAGRYAVRSLEDRRARRRTPYTGRTTERAVDPVILVPGFLAGDGTLALMARSLRRQGFRTYRSHIHANVGCTLNAAAQLESRLESIVIRRGTRVQIVGHSLGGMLARGIAVRRPDLVSGIVTMGSPMLAPGAHHISLTASVDVLVRLSRAGVPGLMSEECVAGPCARQSFDESQLPVPPGVGFTAIYSRRDGIVDWRACVDPLAVPVEVSTSHVGMALDPRVIDHVTSALRRQALASAVEVDRGESA</sequence>
<evidence type="ECO:0000259" key="1">
    <source>
        <dbReference type="Pfam" id="PF00561"/>
    </source>
</evidence>
<dbReference type="EMBL" id="JACKXE010000001">
    <property type="protein sequence ID" value="MBB6626971.1"/>
    <property type="molecule type" value="Genomic_DNA"/>
</dbReference>